<evidence type="ECO:0000256" key="2">
    <source>
        <dbReference type="ARBA" id="ARBA00023125"/>
    </source>
</evidence>
<evidence type="ECO:0000256" key="4">
    <source>
        <dbReference type="PROSITE-ProRule" id="PRU00335"/>
    </source>
</evidence>
<dbReference type="PROSITE" id="PS50977">
    <property type="entry name" value="HTH_TETR_2"/>
    <property type="match status" value="1"/>
</dbReference>
<feature type="domain" description="HTH tetR-type" evidence="5">
    <location>
        <begin position="9"/>
        <end position="69"/>
    </location>
</feature>
<dbReference type="SUPFAM" id="SSF46689">
    <property type="entry name" value="Homeodomain-like"/>
    <property type="match status" value="1"/>
</dbReference>
<dbReference type="InterPro" id="IPR001647">
    <property type="entry name" value="HTH_TetR"/>
</dbReference>
<dbReference type="Proteomes" id="UP001500280">
    <property type="component" value="Unassembled WGS sequence"/>
</dbReference>
<dbReference type="RefSeq" id="WP_344157395.1">
    <property type="nucleotide sequence ID" value="NZ_BAAANF010000017.1"/>
</dbReference>
<evidence type="ECO:0000259" key="5">
    <source>
        <dbReference type="PROSITE" id="PS50977"/>
    </source>
</evidence>
<evidence type="ECO:0000256" key="1">
    <source>
        <dbReference type="ARBA" id="ARBA00023015"/>
    </source>
</evidence>
<dbReference type="InterPro" id="IPR009057">
    <property type="entry name" value="Homeodomain-like_sf"/>
</dbReference>
<gene>
    <name evidence="6" type="ORF">GCM10009745_52730</name>
</gene>
<protein>
    <submittedName>
        <fullName evidence="6">TetR/AcrR family transcriptional regulator</fullName>
    </submittedName>
</protein>
<accession>A0ABN2I6S4</accession>
<dbReference type="Gene3D" id="1.10.357.10">
    <property type="entry name" value="Tetracycline Repressor, domain 2"/>
    <property type="match status" value="1"/>
</dbReference>
<comment type="caution">
    <text evidence="6">The sequence shown here is derived from an EMBL/GenBank/DDBJ whole genome shotgun (WGS) entry which is preliminary data.</text>
</comment>
<evidence type="ECO:0000313" key="6">
    <source>
        <dbReference type="EMBL" id="GAA1699571.1"/>
    </source>
</evidence>
<keyword evidence="2 4" id="KW-0238">DNA-binding</keyword>
<keyword evidence="1" id="KW-0805">Transcription regulation</keyword>
<dbReference type="InterPro" id="IPR036271">
    <property type="entry name" value="Tet_transcr_reg_TetR-rel_C_sf"/>
</dbReference>
<dbReference type="EMBL" id="BAAANF010000017">
    <property type="protein sequence ID" value="GAA1699571.1"/>
    <property type="molecule type" value="Genomic_DNA"/>
</dbReference>
<evidence type="ECO:0000256" key="3">
    <source>
        <dbReference type="ARBA" id="ARBA00023163"/>
    </source>
</evidence>
<organism evidence="6 7">
    <name type="scientific">Kribbella yunnanensis</name>
    <dbReference type="NCBI Taxonomy" id="190194"/>
    <lineage>
        <taxon>Bacteria</taxon>
        <taxon>Bacillati</taxon>
        <taxon>Actinomycetota</taxon>
        <taxon>Actinomycetes</taxon>
        <taxon>Propionibacteriales</taxon>
        <taxon>Kribbellaceae</taxon>
        <taxon>Kribbella</taxon>
    </lineage>
</organism>
<name>A0ABN2I6S4_9ACTN</name>
<dbReference type="InterPro" id="IPR050109">
    <property type="entry name" value="HTH-type_TetR-like_transc_reg"/>
</dbReference>
<reference evidence="6 7" key="1">
    <citation type="journal article" date="2019" name="Int. J. Syst. Evol. Microbiol.">
        <title>The Global Catalogue of Microorganisms (GCM) 10K type strain sequencing project: providing services to taxonomists for standard genome sequencing and annotation.</title>
        <authorList>
            <consortium name="The Broad Institute Genomics Platform"/>
            <consortium name="The Broad Institute Genome Sequencing Center for Infectious Disease"/>
            <person name="Wu L."/>
            <person name="Ma J."/>
        </authorList>
    </citation>
    <scope>NUCLEOTIDE SEQUENCE [LARGE SCALE GENOMIC DNA]</scope>
    <source>
        <strain evidence="6 7">JCM 14307</strain>
    </source>
</reference>
<dbReference type="PANTHER" id="PTHR30055:SF234">
    <property type="entry name" value="HTH-TYPE TRANSCRIPTIONAL REGULATOR BETI"/>
    <property type="match status" value="1"/>
</dbReference>
<dbReference type="SUPFAM" id="SSF48498">
    <property type="entry name" value="Tetracyclin repressor-like, C-terminal domain"/>
    <property type="match status" value="1"/>
</dbReference>
<dbReference type="PRINTS" id="PR00455">
    <property type="entry name" value="HTHTETR"/>
</dbReference>
<keyword evidence="3" id="KW-0804">Transcription</keyword>
<dbReference type="Pfam" id="PF00440">
    <property type="entry name" value="TetR_N"/>
    <property type="match status" value="1"/>
</dbReference>
<evidence type="ECO:0000313" key="7">
    <source>
        <dbReference type="Proteomes" id="UP001500280"/>
    </source>
</evidence>
<proteinExistence type="predicted"/>
<feature type="DNA-binding region" description="H-T-H motif" evidence="4">
    <location>
        <begin position="32"/>
        <end position="51"/>
    </location>
</feature>
<keyword evidence="7" id="KW-1185">Reference proteome</keyword>
<dbReference type="PANTHER" id="PTHR30055">
    <property type="entry name" value="HTH-TYPE TRANSCRIPTIONAL REGULATOR RUTR"/>
    <property type="match status" value="1"/>
</dbReference>
<sequence length="189" mass="20033">MRERTFTEQARRTQLIDVTIELVAEHGYPATSLARIAESAGITKAAVLYHFPSKNALVESAYAHVLTGLVTAVGTAVAAAAPVDGPAAYVRSMVGHLREHPRHVRMIIEAMINVVPEAASADRWTAVADLLDQARAARGVKGPFDRRTAALVIGGGIDAIVAESLTDPAYDTAAAADVLVTAIERAWLI</sequence>